<dbReference type="GO" id="GO:0005975">
    <property type="term" value="P:carbohydrate metabolic process"/>
    <property type="evidence" value="ECO:0007669"/>
    <property type="project" value="InterPro"/>
</dbReference>
<dbReference type="Gene3D" id="3.20.20.80">
    <property type="entry name" value="Glycosidases"/>
    <property type="match status" value="1"/>
</dbReference>
<dbReference type="SMART" id="SM00642">
    <property type="entry name" value="Aamy"/>
    <property type="match status" value="1"/>
</dbReference>
<protein>
    <recommendedName>
        <fullName evidence="3">Glycosyl hydrolase family 13 catalytic domain-containing protein</fullName>
    </recommendedName>
</protein>
<dbReference type="HOGENOM" id="CLU_006462_6_4_2"/>
<proteinExistence type="predicted"/>
<organism evidence="4 5">
    <name type="scientific">Infirmifilum uzonense</name>
    <dbReference type="NCBI Taxonomy" id="1550241"/>
    <lineage>
        <taxon>Archaea</taxon>
        <taxon>Thermoproteota</taxon>
        <taxon>Thermoprotei</taxon>
        <taxon>Thermofilales</taxon>
        <taxon>Thermofilaceae</taxon>
        <taxon>Infirmifilum</taxon>
    </lineage>
</organism>
<feature type="domain" description="Glycosyl hydrolase family 13 catalytic" evidence="3">
    <location>
        <begin position="218"/>
        <end position="586"/>
    </location>
</feature>
<dbReference type="EMBL" id="CP009961">
    <property type="protein sequence ID" value="AKG38933.1"/>
    <property type="molecule type" value="Genomic_DNA"/>
</dbReference>
<dbReference type="SUPFAM" id="SSF51445">
    <property type="entry name" value="(Trans)glycosidases"/>
    <property type="match status" value="1"/>
</dbReference>
<dbReference type="PANTHER" id="PTHR10357:SF210">
    <property type="entry name" value="MALTODEXTRIN GLUCOSIDASE"/>
    <property type="match status" value="1"/>
</dbReference>
<dbReference type="CDD" id="cd02857">
    <property type="entry name" value="E_set_CDase_PDE_N"/>
    <property type="match status" value="1"/>
</dbReference>
<dbReference type="InterPro" id="IPR059128">
    <property type="entry name" value="SMMA_beta-sandwich_2"/>
</dbReference>
<evidence type="ECO:0000313" key="5">
    <source>
        <dbReference type="Proteomes" id="UP000067434"/>
    </source>
</evidence>
<sequence length="663" mass="78021">MEFSFKWPEETKHLYLVSVFSSFFPGRYELTREGDRGKITVKLWEGVYPYKFSTTCGMTLLDEENPLKARIKIWPDSNSEEEFSLALIGTSDYESALEVKGLLPELIIHDEGDPTFISYYLGYTVVRLKTPKNLVKKVFLETEEKKRYEMKRFYQNKYSAFFQGIIEGHVNAYRFLLETDAGREYFGNDGLYSEEFIRPGRVLEIRKPYWFIGSFYYLIFPDSFIVEKLSLEGHRPRSILGGKLRNITSSLDYLSELGVDAIYLTPIYKAASYHRYDIIDHESLDDNLGNWNDWWELVKEAERRNIKIVVDIVAHHLSPCSREFQEAVRNDSSNYHEWFRFIRRPGKDELEALQEVIDRDCKYFPSELRGRVPFYETFLCNWGMPKLNYSNPRVRERLSSLALYWLEKGAKGLRIDVGHAIPDDALKIMYEKVKDSCEDCIVILEISKGVSFYPYGYTSDSAMNYDLRALLLDFYLNKRIDAYDFIDRVKELYTSIPISAANSMYNLLGSHDTPRIATLASTQNKACLETLYATLFILPGAPSIYYGDEVGMLGGDDPDNRQPMLWDEEKWDRKLMCLIKRLGWMRRTLKSLRLGFFDAEVINNESFIIHRWWEDEDILALFSRETRVVYEPPIDYIDFLRQRRVERVELEPYSWNILIKKRK</sequence>
<dbReference type="AlphaFoldDB" id="A0A0F7FHW2"/>
<evidence type="ECO:0000256" key="1">
    <source>
        <dbReference type="ARBA" id="ARBA00022801"/>
    </source>
</evidence>
<evidence type="ECO:0000259" key="3">
    <source>
        <dbReference type="SMART" id="SM00642"/>
    </source>
</evidence>
<reference evidence="4 5" key="1">
    <citation type="journal article" date="2015" name="Stand. Genomic Sci.">
        <title>Complete genome sequence of and proposal of Thermofilum uzonense sp. nov. a novel hyperthermophilic crenarchaeon and emended description of the genus Thermofilum.</title>
        <authorList>
            <person name="Toshchakov S.V."/>
            <person name="Korzhenkov A.A."/>
            <person name="Samarov N.I."/>
            <person name="Mazunin I.O."/>
            <person name="Mozhey O.I."/>
            <person name="Shmyr I.S."/>
            <person name="Derbikova K.S."/>
            <person name="Taranov E.A."/>
            <person name="Dominova I.N."/>
            <person name="Bonch-Osmolovskaya E.A."/>
            <person name="Patrushev M.V."/>
            <person name="Podosokorskaya O.A."/>
            <person name="Kublanov I.V."/>
        </authorList>
    </citation>
    <scope>NUCLEOTIDE SEQUENCE [LARGE SCALE GENOMIC DNA]</scope>
    <source>
        <strain evidence="4 5">1807-2</strain>
    </source>
</reference>
<dbReference type="Gene3D" id="2.60.40.10">
    <property type="entry name" value="Immunoglobulins"/>
    <property type="match status" value="2"/>
</dbReference>
<dbReference type="PATRIC" id="fig|1550241.5.peg.1304"/>
<keyword evidence="1" id="KW-0378">Hydrolase</keyword>
<dbReference type="PANTHER" id="PTHR10357">
    <property type="entry name" value="ALPHA-AMYLASE FAMILY MEMBER"/>
    <property type="match status" value="1"/>
</dbReference>
<dbReference type="Pfam" id="PF00128">
    <property type="entry name" value="Alpha-amylase"/>
    <property type="match status" value="1"/>
</dbReference>
<evidence type="ECO:0000313" key="4">
    <source>
        <dbReference type="EMBL" id="AKG38933.1"/>
    </source>
</evidence>
<dbReference type="KEGG" id="thf:MA03_06280"/>
<dbReference type="STRING" id="1550241.MA03_06280"/>
<dbReference type="SUPFAM" id="SSF81296">
    <property type="entry name" value="E set domains"/>
    <property type="match status" value="1"/>
</dbReference>
<keyword evidence="5" id="KW-1185">Reference proteome</keyword>
<accession>A0A0F7FHW2</accession>
<dbReference type="Proteomes" id="UP000067434">
    <property type="component" value="Chromosome"/>
</dbReference>
<dbReference type="GO" id="GO:0004553">
    <property type="term" value="F:hydrolase activity, hydrolyzing O-glycosyl compounds"/>
    <property type="evidence" value="ECO:0007669"/>
    <property type="project" value="InterPro"/>
</dbReference>
<dbReference type="Pfam" id="PF22426">
    <property type="entry name" value="SMMA_N"/>
    <property type="match status" value="1"/>
</dbReference>
<dbReference type="InterPro" id="IPR013783">
    <property type="entry name" value="Ig-like_fold"/>
</dbReference>
<dbReference type="InterPro" id="IPR004185">
    <property type="entry name" value="Glyco_hydro_13_lg-like_dom"/>
</dbReference>
<dbReference type="InterPro" id="IPR006047">
    <property type="entry name" value="GH13_cat_dom"/>
</dbReference>
<keyword evidence="2" id="KW-0326">Glycosidase</keyword>
<name>A0A0F7FHW2_9CREN</name>
<evidence type="ECO:0000256" key="2">
    <source>
        <dbReference type="ARBA" id="ARBA00023295"/>
    </source>
</evidence>
<dbReference type="InterPro" id="IPR017853">
    <property type="entry name" value="GH"/>
</dbReference>
<gene>
    <name evidence="4" type="ORF">MA03_06280</name>
</gene>
<dbReference type="InterPro" id="IPR014756">
    <property type="entry name" value="Ig_E-set"/>
</dbReference>